<dbReference type="InParanoid" id="A0A3P7EBP6"/>
<proteinExistence type="predicted"/>
<organism evidence="2 3">
    <name type="scientific">Wuchereria bancrofti</name>
    <dbReference type="NCBI Taxonomy" id="6293"/>
    <lineage>
        <taxon>Eukaryota</taxon>
        <taxon>Metazoa</taxon>
        <taxon>Ecdysozoa</taxon>
        <taxon>Nematoda</taxon>
        <taxon>Chromadorea</taxon>
        <taxon>Rhabditida</taxon>
        <taxon>Spirurina</taxon>
        <taxon>Spiruromorpha</taxon>
        <taxon>Filarioidea</taxon>
        <taxon>Onchocercidae</taxon>
        <taxon>Wuchereria</taxon>
    </lineage>
</organism>
<evidence type="ECO:0000313" key="3">
    <source>
        <dbReference type="Proteomes" id="UP000270924"/>
    </source>
</evidence>
<dbReference type="PANTHER" id="PTHR10569:SF2">
    <property type="entry name" value="GLYCOGEN DEBRANCHING ENZYME"/>
    <property type="match status" value="1"/>
</dbReference>
<feature type="domain" description="Glycogen debranching enzyme C-terminal" evidence="1">
    <location>
        <begin position="21"/>
        <end position="77"/>
    </location>
</feature>
<gene>
    <name evidence="2" type="ORF">WBA_LOCUS7220</name>
</gene>
<dbReference type="GO" id="GO:0004135">
    <property type="term" value="F:amylo-alpha-1,6-glucosidase activity"/>
    <property type="evidence" value="ECO:0007669"/>
    <property type="project" value="InterPro"/>
</dbReference>
<dbReference type="InterPro" id="IPR032790">
    <property type="entry name" value="GDE_C"/>
</dbReference>
<sequence>MFFYRAKLAIAKIISEEKNNAEFYEKAKRFVRSRMGTYWEHLKHSTWASLPELTNANGSPCYHSCGAQAWSIGCMLEMVDELYELHKF</sequence>
<dbReference type="OMA" id="CMLEMVD"/>
<dbReference type="InterPro" id="IPR010401">
    <property type="entry name" value="AGL/Gdb1"/>
</dbReference>
<dbReference type="Pfam" id="PF06202">
    <property type="entry name" value="GDE_C"/>
    <property type="match status" value="1"/>
</dbReference>
<name>A0A3P7EBP6_WUCBA</name>
<dbReference type="AlphaFoldDB" id="A0A3P7EBP6"/>
<dbReference type="OrthoDB" id="10248904at2759"/>
<keyword evidence="3" id="KW-1185">Reference proteome</keyword>
<dbReference type="SUPFAM" id="SSF48208">
    <property type="entry name" value="Six-hairpin glycosidases"/>
    <property type="match status" value="1"/>
</dbReference>
<protein>
    <recommendedName>
        <fullName evidence="1">Glycogen debranching enzyme C-terminal domain-containing protein</fullName>
    </recommendedName>
</protein>
<dbReference type="Proteomes" id="UP000270924">
    <property type="component" value="Unassembled WGS sequence"/>
</dbReference>
<dbReference type="InterPro" id="IPR008928">
    <property type="entry name" value="6-hairpin_glycosidase_sf"/>
</dbReference>
<evidence type="ECO:0000313" key="2">
    <source>
        <dbReference type="EMBL" id="VDM13834.1"/>
    </source>
</evidence>
<dbReference type="GO" id="GO:0004134">
    <property type="term" value="F:4-alpha-glucanotransferase activity"/>
    <property type="evidence" value="ECO:0007669"/>
    <property type="project" value="InterPro"/>
</dbReference>
<dbReference type="EMBL" id="UYWW01004937">
    <property type="protein sequence ID" value="VDM13834.1"/>
    <property type="molecule type" value="Genomic_DNA"/>
</dbReference>
<evidence type="ECO:0000259" key="1">
    <source>
        <dbReference type="Pfam" id="PF06202"/>
    </source>
</evidence>
<reference evidence="2 3" key="1">
    <citation type="submission" date="2018-11" db="EMBL/GenBank/DDBJ databases">
        <authorList>
            <consortium name="Pathogen Informatics"/>
        </authorList>
    </citation>
    <scope>NUCLEOTIDE SEQUENCE [LARGE SCALE GENOMIC DNA]</scope>
</reference>
<accession>A0A3P7EBP6</accession>
<dbReference type="PANTHER" id="PTHR10569">
    <property type="entry name" value="GLYCOGEN DEBRANCHING ENZYME"/>
    <property type="match status" value="1"/>
</dbReference>
<dbReference type="GO" id="GO:0005980">
    <property type="term" value="P:glycogen catabolic process"/>
    <property type="evidence" value="ECO:0007669"/>
    <property type="project" value="InterPro"/>
</dbReference>